<dbReference type="Proteomes" id="UP000594688">
    <property type="component" value="Chromosome"/>
</dbReference>
<evidence type="ECO:0000256" key="3">
    <source>
        <dbReference type="ARBA" id="ARBA00023163"/>
    </source>
</evidence>
<dbReference type="CDD" id="cd00093">
    <property type="entry name" value="HTH_XRE"/>
    <property type="match status" value="1"/>
</dbReference>
<dbReference type="GO" id="GO:0003677">
    <property type="term" value="F:DNA binding"/>
    <property type="evidence" value="ECO:0007669"/>
    <property type="project" value="UniProtKB-KW"/>
</dbReference>
<dbReference type="Pfam" id="PF00717">
    <property type="entry name" value="Peptidase_S24"/>
    <property type="match status" value="1"/>
</dbReference>
<dbReference type="Pfam" id="PF01381">
    <property type="entry name" value="HTH_3"/>
    <property type="match status" value="1"/>
</dbReference>
<evidence type="ECO:0000256" key="1">
    <source>
        <dbReference type="ARBA" id="ARBA00023015"/>
    </source>
</evidence>
<proteinExistence type="predicted"/>
<organism evidence="5 6">
    <name type="scientific">Candidatus Nitronauta litoralis</name>
    <dbReference type="NCBI Taxonomy" id="2705533"/>
    <lineage>
        <taxon>Bacteria</taxon>
        <taxon>Pseudomonadati</taxon>
        <taxon>Nitrospinota/Tectimicrobiota group</taxon>
        <taxon>Nitrospinota</taxon>
        <taxon>Nitrospinia</taxon>
        <taxon>Nitrospinales</taxon>
        <taxon>Nitrospinaceae</taxon>
        <taxon>Candidatus Nitronauta</taxon>
    </lineage>
</organism>
<dbReference type="PANTHER" id="PTHR40661:SF3">
    <property type="entry name" value="FELS-1 PROPHAGE TRANSCRIPTIONAL REGULATOR"/>
    <property type="match status" value="1"/>
</dbReference>
<dbReference type="EMBL" id="CP048685">
    <property type="protein sequence ID" value="QPJ63001.1"/>
    <property type="molecule type" value="Genomic_DNA"/>
</dbReference>
<accession>A0A7T0G1L7</accession>
<dbReference type="InterPro" id="IPR015927">
    <property type="entry name" value="Peptidase_S24_S26A/B/C"/>
</dbReference>
<dbReference type="InterPro" id="IPR001387">
    <property type="entry name" value="Cro/C1-type_HTH"/>
</dbReference>
<dbReference type="CDD" id="cd06529">
    <property type="entry name" value="S24_LexA-like"/>
    <property type="match status" value="1"/>
</dbReference>
<dbReference type="SMART" id="SM00530">
    <property type="entry name" value="HTH_XRE"/>
    <property type="match status" value="1"/>
</dbReference>
<dbReference type="InterPro" id="IPR010982">
    <property type="entry name" value="Lambda_DNA-bd_dom_sf"/>
</dbReference>
<dbReference type="SUPFAM" id="SSF47413">
    <property type="entry name" value="lambda repressor-like DNA-binding domains"/>
    <property type="match status" value="1"/>
</dbReference>
<keyword evidence="2" id="KW-0238">DNA-binding</keyword>
<keyword evidence="3" id="KW-0804">Transcription</keyword>
<dbReference type="PANTHER" id="PTHR40661">
    <property type="match status" value="1"/>
</dbReference>
<evidence type="ECO:0000259" key="4">
    <source>
        <dbReference type="PROSITE" id="PS50943"/>
    </source>
</evidence>
<dbReference type="InterPro" id="IPR039418">
    <property type="entry name" value="LexA-like"/>
</dbReference>
<dbReference type="PROSITE" id="PS50943">
    <property type="entry name" value="HTH_CROC1"/>
    <property type="match status" value="1"/>
</dbReference>
<protein>
    <submittedName>
        <fullName evidence="5">Helix-turn-helix transcriptional regulator</fullName>
    </submittedName>
</protein>
<evidence type="ECO:0000313" key="5">
    <source>
        <dbReference type="EMBL" id="QPJ63001.1"/>
    </source>
</evidence>
<dbReference type="Gene3D" id="2.10.109.10">
    <property type="entry name" value="Umud Fragment, subunit A"/>
    <property type="match status" value="1"/>
</dbReference>
<evidence type="ECO:0000256" key="2">
    <source>
        <dbReference type="ARBA" id="ARBA00023125"/>
    </source>
</evidence>
<dbReference type="SUPFAM" id="SSF51306">
    <property type="entry name" value="LexA/Signal peptidase"/>
    <property type="match status" value="1"/>
</dbReference>
<reference evidence="5 6" key="1">
    <citation type="submission" date="2020-02" db="EMBL/GenBank/DDBJ databases">
        <title>Genomic and physiological characterization of two novel Nitrospinaceae genera.</title>
        <authorList>
            <person name="Mueller A.J."/>
            <person name="Jung M.-Y."/>
            <person name="Strachan C.R."/>
            <person name="Herbold C.W."/>
            <person name="Kirkegaard R.H."/>
            <person name="Daims H."/>
        </authorList>
    </citation>
    <scope>NUCLEOTIDE SEQUENCE [LARGE SCALE GENOMIC DNA]</scope>
    <source>
        <strain evidence="5">EB</strain>
    </source>
</reference>
<sequence length="230" mass="25882">MSTINIKEHNKLNDRLVFFRKNKGFTQKKLSELAGISEPTMNHYESGKRVPTVDTLLNLARILECDPGWLLTGGESPALKQEPASTVRKDTGGFVFVPQYDLGLLSNGASIQSSQVVDHLAFKRDWVVQELRSVPDQLLLIRCTGDAMEPTIKADDLLLVDRSPEKKREDGIFLIHIDGGLYVRRVERRLEGGLTIRGDKTGAAPEEKIPREKEKQLDLIGRIVWVGRRL</sequence>
<gene>
    <name evidence="5" type="ORF">G3M70_14395</name>
</gene>
<dbReference type="InterPro" id="IPR036286">
    <property type="entry name" value="LexA/Signal_pep-like_sf"/>
</dbReference>
<keyword evidence="1" id="KW-0805">Transcription regulation</keyword>
<dbReference type="KEGG" id="nli:G3M70_14395"/>
<name>A0A7T0G1L7_9BACT</name>
<dbReference type="Gene3D" id="1.10.260.40">
    <property type="entry name" value="lambda repressor-like DNA-binding domains"/>
    <property type="match status" value="1"/>
</dbReference>
<dbReference type="AlphaFoldDB" id="A0A7T0G1L7"/>
<feature type="domain" description="HTH cro/C1-type" evidence="4">
    <location>
        <begin position="16"/>
        <end position="70"/>
    </location>
</feature>
<evidence type="ECO:0000313" key="6">
    <source>
        <dbReference type="Proteomes" id="UP000594688"/>
    </source>
</evidence>